<dbReference type="EMBL" id="CP016284">
    <property type="protein sequence ID" value="ANP74906.1"/>
    <property type="molecule type" value="Genomic_DNA"/>
</dbReference>
<keyword evidence="4" id="KW-1185">Reference proteome</keyword>
<dbReference type="InterPro" id="IPR024559">
    <property type="entry name" value="DUF3846"/>
</dbReference>
<evidence type="ECO:0000256" key="1">
    <source>
        <dbReference type="SAM" id="MobiDB-lite"/>
    </source>
</evidence>
<reference evidence="3 4" key="1">
    <citation type="submission" date="2016-06" db="EMBL/GenBank/DDBJ databases">
        <title>Genome sequencing of Cryobacterium arcticum PAMC 27867.</title>
        <authorList>
            <person name="Lee J."/>
            <person name="Kim O.-S."/>
        </authorList>
    </citation>
    <scope>NUCLEOTIDE SEQUENCE [LARGE SCALE GENOMIC DNA]</scope>
    <source>
        <strain evidence="3 4">PAMC 27867</strain>
        <plasmid evidence="4">pp27867_2</plasmid>
    </source>
</reference>
<keyword evidence="3" id="KW-0614">Plasmid</keyword>
<feature type="domain" description="DUF3846" evidence="2">
    <location>
        <begin position="48"/>
        <end position="134"/>
    </location>
</feature>
<geneLocation type="plasmid" evidence="4">
    <name>pp27867_2</name>
</geneLocation>
<sequence length="163" mass="17399">MDDRQPLPKTPDPRGHSPTKKENPMTSAIRSIQIHPTGTITTLNPASESIGADMCRAIGCSMFDVVGLADNIDLFVDDEGLINGSPLNLPATILAHQLGTPAVLFGTAIAVSVTPDGETIGLTDHQIARIHKTLTHRPDDGTIDTLIESLSPFPTIVSMLNNW</sequence>
<protein>
    <recommendedName>
        <fullName evidence="2">DUF3846 domain-containing protein</fullName>
    </recommendedName>
</protein>
<proteinExistence type="predicted"/>
<accession>A0A1B1BQP6</accession>
<organism evidence="3 4">
    <name type="scientific">Cryobacterium arcticum</name>
    <dbReference type="NCBI Taxonomy" id="670052"/>
    <lineage>
        <taxon>Bacteria</taxon>
        <taxon>Bacillati</taxon>
        <taxon>Actinomycetota</taxon>
        <taxon>Actinomycetes</taxon>
        <taxon>Micrococcales</taxon>
        <taxon>Microbacteriaceae</taxon>
        <taxon>Cryobacterium</taxon>
    </lineage>
</organism>
<feature type="region of interest" description="Disordered" evidence="1">
    <location>
        <begin position="1"/>
        <end position="26"/>
    </location>
</feature>
<evidence type="ECO:0000259" key="2">
    <source>
        <dbReference type="Pfam" id="PF12957"/>
    </source>
</evidence>
<dbReference type="AlphaFoldDB" id="A0A1B1BQP6"/>
<name>A0A1B1BQP6_9MICO</name>
<evidence type="ECO:0000313" key="4">
    <source>
        <dbReference type="Proteomes" id="UP000092582"/>
    </source>
</evidence>
<evidence type="ECO:0000313" key="3">
    <source>
        <dbReference type="EMBL" id="ANP74906.1"/>
    </source>
</evidence>
<gene>
    <name evidence="3" type="ORF">PA27867_4000</name>
</gene>
<dbReference type="Pfam" id="PF12957">
    <property type="entry name" value="DUF3846"/>
    <property type="match status" value="1"/>
</dbReference>
<dbReference type="Proteomes" id="UP000092582">
    <property type="component" value="Plasmid pP27867_2"/>
</dbReference>
<dbReference type="KEGG" id="cart:PA27867_4000"/>
<feature type="compositionally biased region" description="Basic and acidic residues" evidence="1">
    <location>
        <begin position="1"/>
        <end position="23"/>
    </location>
</feature>